<dbReference type="Pfam" id="PF24476">
    <property type="entry name" value="DUF7580"/>
    <property type="match status" value="1"/>
</dbReference>
<evidence type="ECO:0000256" key="1">
    <source>
        <dbReference type="ARBA" id="ARBA00011073"/>
    </source>
</evidence>
<evidence type="ECO:0000256" key="5">
    <source>
        <dbReference type="PROSITE-ProRule" id="PRU01240"/>
    </source>
</evidence>
<dbReference type="Pfam" id="PF00082">
    <property type="entry name" value="Peptidase_S8"/>
    <property type="match status" value="1"/>
</dbReference>
<dbReference type="Gene3D" id="3.40.50.200">
    <property type="entry name" value="Peptidase S8/S53 domain"/>
    <property type="match status" value="1"/>
</dbReference>
<feature type="domain" description="DUF7580" evidence="7">
    <location>
        <begin position="197"/>
        <end position="506"/>
    </location>
</feature>
<comment type="caution">
    <text evidence="8">The sequence shown here is derived from an EMBL/GenBank/DDBJ whole genome shotgun (WGS) entry which is preliminary data.</text>
</comment>
<keyword evidence="9" id="KW-1185">Reference proteome</keyword>
<evidence type="ECO:0000259" key="7">
    <source>
        <dbReference type="Pfam" id="PF24476"/>
    </source>
</evidence>
<dbReference type="GO" id="GO:0004252">
    <property type="term" value="F:serine-type endopeptidase activity"/>
    <property type="evidence" value="ECO:0007669"/>
    <property type="project" value="UniProtKB-UniRule"/>
</dbReference>
<evidence type="ECO:0000259" key="6">
    <source>
        <dbReference type="Pfam" id="PF00082"/>
    </source>
</evidence>
<dbReference type="InterPro" id="IPR050131">
    <property type="entry name" value="Peptidase_S8_subtilisin-like"/>
</dbReference>
<dbReference type="InterPro" id="IPR036852">
    <property type="entry name" value="Peptidase_S8/S53_dom_sf"/>
</dbReference>
<feature type="active site" description="Charge relay system" evidence="5">
    <location>
        <position position="601"/>
    </location>
</feature>
<dbReference type="PROSITE" id="PS00138">
    <property type="entry name" value="SUBTILASE_SER"/>
    <property type="match status" value="1"/>
</dbReference>
<dbReference type="InterPro" id="IPR000209">
    <property type="entry name" value="Peptidase_S8/S53_dom"/>
</dbReference>
<keyword evidence="2 5" id="KW-0645">Protease</keyword>
<name>A0A8H5PC22_GIBSU</name>
<dbReference type="InterPro" id="IPR015500">
    <property type="entry name" value="Peptidase_S8_subtilisin-rel"/>
</dbReference>
<dbReference type="Proteomes" id="UP000547976">
    <property type="component" value="Unassembled WGS sequence"/>
</dbReference>
<gene>
    <name evidence="8" type="ORF">FSUBG_9690</name>
</gene>
<dbReference type="PANTHER" id="PTHR43806">
    <property type="entry name" value="PEPTIDASE S8"/>
    <property type="match status" value="1"/>
</dbReference>
<reference evidence="8 9" key="1">
    <citation type="submission" date="2020-05" db="EMBL/GenBank/DDBJ databases">
        <title>Identification and distribution of gene clusters putatively required for synthesis of sphingolipid metabolism inhibitors in phylogenetically diverse species of the filamentous fungus Fusarium.</title>
        <authorList>
            <person name="Kim H.-S."/>
            <person name="Busman M."/>
            <person name="Brown D.W."/>
            <person name="Divon H."/>
            <person name="Uhlig S."/>
            <person name="Proctor R.H."/>
        </authorList>
    </citation>
    <scope>NUCLEOTIDE SEQUENCE [LARGE SCALE GENOMIC DNA]</scope>
    <source>
        <strain evidence="8 9">NRRL 66333</strain>
    </source>
</reference>
<feature type="domain" description="Peptidase S8/S53" evidence="6">
    <location>
        <begin position="594"/>
        <end position="815"/>
    </location>
</feature>
<sequence>MTSERLGYLSRLWEMHLLVTNLLYGEKSHSDSVRSETISNEEQNDRDFLTFETTIPAILGATENIGDMDDAKLKSEDNGWKLQHALEDSLRTFGARLPTLTEANTKCSSSCSKLDESIHKIHRYGESILTTGSLDREVQNELLPESEIQWREGVIGLTKVNEMVEKKLHTKYFERLEGSSSKASKALIDAEPIDLPLDNLFYHLVSGTCHDQGHGASLKLSGWEDIKENSVFHMFLSPCETVKGCEASRCYTSCTLERHDAKSHGGDLNICEETQEAEVLNIPLWLSFNHTNMWLASTKGLEIISREQRENRSQIPLEQLMQQRQLKTSDIHLEVKKFHLAYRLVCSLRHLYLGSWIQQDLTLKNIFVMNDPKATIEDILAEPYINCLLQTIPRNTNTVINDFNSGKRNFSRFFLSLAQVLIDIFKGEIGRYDYGSDLKTWYDDLSEEAQVLLKDDLVQHYRKAVFSCLLFFKHYRVGVDKTEKTESGARRVILEHIVAPLRTNLDIWEAQVSQCGKPPTQNIDHGAHRALDHRPALPTFTLFSDEDDRNEMLKSNQLKTRSKHDFSTRMDRFVERYILRVAEVDIPAAFPHERVKVVIIDTGFCPNDDPFFIHAEQRVRNCRSFIGKEADWNDIHGHGTHVARLVLRYAPECEVYVAKVSDTRSFSEDQVGRLAKALEWAGEQADIINLSFGLGQQCPSPQLKQVLDKLVLDRKLIFAAASNSGGNRSRPWPANHPGVFCIHVTNERAVPNLNMNPVAKSTMDNFATLGENIQSYWQGEERCISGTSFATPVAAAIAANILEFARRNLRADEANALQAYGPMLHIQSLILLSDVLPAIGSQDVLLL</sequence>
<dbReference type="EMBL" id="JAAOAV010000153">
    <property type="protein sequence ID" value="KAF5593782.1"/>
    <property type="molecule type" value="Genomic_DNA"/>
</dbReference>
<feature type="active site" description="Charge relay system" evidence="5">
    <location>
        <position position="638"/>
    </location>
</feature>
<dbReference type="InterPro" id="IPR023828">
    <property type="entry name" value="Peptidase_S8_Ser-AS"/>
</dbReference>
<dbReference type="CDD" id="cd00306">
    <property type="entry name" value="Peptidases_S8_S53"/>
    <property type="match status" value="1"/>
</dbReference>
<dbReference type="GO" id="GO:0006508">
    <property type="term" value="P:proteolysis"/>
    <property type="evidence" value="ECO:0007669"/>
    <property type="project" value="UniProtKB-KW"/>
</dbReference>
<comment type="similarity">
    <text evidence="1 5">Belongs to the peptidase S8 family.</text>
</comment>
<evidence type="ECO:0000313" key="9">
    <source>
        <dbReference type="Proteomes" id="UP000547976"/>
    </source>
</evidence>
<dbReference type="AlphaFoldDB" id="A0A8H5PC22"/>
<feature type="active site" description="Charge relay system" evidence="5">
    <location>
        <position position="788"/>
    </location>
</feature>
<dbReference type="PROSITE" id="PS51892">
    <property type="entry name" value="SUBTILASE"/>
    <property type="match status" value="1"/>
</dbReference>
<keyword evidence="3 5" id="KW-0378">Hydrolase</keyword>
<dbReference type="PANTHER" id="PTHR43806:SF11">
    <property type="entry name" value="CEREVISIN-RELATED"/>
    <property type="match status" value="1"/>
</dbReference>
<dbReference type="SUPFAM" id="SSF52743">
    <property type="entry name" value="Subtilisin-like"/>
    <property type="match status" value="1"/>
</dbReference>
<evidence type="ECO:0000256" key="2">
    <source>
        <dbReference type="ARBA" id="ARBA00022670"/>
    </source>
</evidence>
<dbReference type="OrthoDB" id="206201at2759"/>
<dbReference type="RefSeq" id="XP_036534823.1">
    <property type="nucleotide sequence ID" value="XM_036688230.1"/>
</dbReference>
<organism evidence="8 9">
    <name type="scientific">Gibberella subglutinans</name>
    <name type="common">Fusarium subglutinans</name>
    <dbReference type="NCBI Taxonomy" id="42677"/>
    <lineage>
        <taxon>Eukaryota</taxon>
        <taxon>Fungi</taxon>
        <taxon>Dikarya</taxon>
        <taxon>Ascomycota</taxon>
        <taxon>Pezizomycotina</taxon>
        <taxon>Sordariomycetes</taxon>
        <taxon>Hypocreomycetidae</taxon>
        <taxon>Hypocreales</taxon>
        <taxon>Nectriaceae</taxon>
        <taxon>Fusarium</taxon>
        <taxon>Fusarium fujikuroi species complex</taxon>
    </lineage>
</organism>
<evidence type="ECO:0000256" key="3">
    <source>
        <dbReference type="ARBA" id="ARBA00022801"/>
    </source>
</evidence>
<dbReference type="GeneID" id="59322948"/>
<proteinExistence type="inferred from homology"/>
<keyword evidence="4 5" id="KW-0720">Serine protease</keyword>
<dbReference type="InterPro" id="IPR056002">
    <property type="entry name" value="DUF7580"/>
</dbReference>
<protein>
    <submittedName>
        <fullName evidence="8">Subtilisin</fullName>
    </submittedName>
</protein>
<evidence type="ECO:0000256" key="4">
    <source>
        <dbReference type="ARBA" id="ARBA00022825"/>
    </source>
</evidence>
<dbReference type="PRINTS" id="PR00723">
    <property type="entry name" value="SUBTILISIN"/>
</dbReference>
<evidence type="ECO:0000313" key="8">
    <source>
        <dbReference type="EMBL" id="KAF5593782.1"/>
    </source>
</evidence>
<accession>A0A8H5PC22</accession>